<evidence type="ECO:0000313" key="3">
    <source>
        <dbReference type="EMBL" id="ABO07488.1"/>
    </source>
</evidence>
<keyword evidence="1" id="KW-1133">Transmembrane helix</keyword>
<sequence length="295" mass="31566">MSKPASAVPLFLATAYLTALVLDVAALELVTPAASSPTGLAVWGITRMWSVALAVVVALWAEGRLRELKEIVGLSGRVLLPYFFAPLVVYGALGIYIALAAPLGLFQFQAYIDAIANAIRQYPVQDAEALARIVAYAQIAGAYIAAVTINAVVALGEEIGWRGYLFRRLGGEANLRNVVIIGVVWGLWHASAILLLGYNYYYNRWLGVPLFTAFTTALTYPLLLFAKNSVLPAASLHGAVNALWPLTVAASYLPPEARELYLGIGALGIAAWALTSLALYAAYAKIRSAKQNVPT</sequence>
<keyword evidence="4" id="KW-1185">Reference proteome</keyword>
<dbReference type="MEROPS" id="G05.004"/>
<feature type="domain" description="CAAX prenyl protease 2/Lysostaphin resistance protein A-like" evidence="2">
    <location>
        <begin position="143"/>
        <end position="243"/>
    </location>
</feature>
<keyword evidence="1" id="KW-0812">Transmembrane</keyword>
<dbReference type="GO" id="GO:0080120">
    <property type="term" value="P:CAAX-box protein maturation"/>
    <property type="evidence" value="ECO:0007669"/>
    <property type="project" value="UniProtKB-ARBA"/>
</dbReference>
<dbReference type="AlphaFoldDB" id="A3MS71"/>
<dbReference type="HOGENOM" id="CLU_064706_0_1_2"/>
<feature type="transmembrane region" description="Helical" evidence="1">
    <location>
        <begin position="82"/>
        <end position="101"/>
    </location>
</feature>
<keyword evidence="1" id="KW-0472">Membrane</keyword>
<dbReference type="RefSeq" id="WP_011848745.1">
    <property type="nucleotide sequence ID" value="NC_009073.1"/>
</dbReference>
<proteinExistence type="predicted"/>
<name>A3MS71_PYRCJ</name>
<dbReference type="EMBL" id="CP000561">
    <property type="protein sequence ID" value="ABO07488.1"/>
    <property type="molecule type" value="Genomic_DNA"/>
</dbReference>
<dbReference type="GO" id="GO:0004175">
    <property type="term" value="F:endopeptidase activity"/>
    <property type="evidence" value="ECO:0007669"/>
    <property type="project" value="UniProtKB-ARBA"/>
</dbReference>
<dbReference type="Pfam" id="PF02517">
    <property type="entry name" value="Rce1-like"/>
    <property type="match status" value="1"/>
</dbReference>
<feature type="transmembrane region" description="Helical" evidence="1">
    <location>
        <begin position="233"/>
        <end position="254"/>
    </location>
</feature>
<reference evidence="3" key="1">
    <citation type="submission" date="2007-02" db="EMBL/GenBank/DDBJ databases">
        <title>Complete sequence of Pyrobaculum calidifontis JCM 11548.</title>
        <authorList>
            <consortium name="US DOE Joint Genome Institute"/>
            <person name="Copeland A."/>
            <person name="Lucas S."/>
            <person name="Lapidus A."/>
            <person name="Barry K."/>
            <person name="Glavina del Rio T."/>
            <person name="Dalin E."/>
            <person name="Tice H."/>
            <person name="Pitluck S."/>
            <person name="Chain P."/>
            <person name="Malfatti S."/>
            <person name="Shin M."/>
            <person name="Vergez L."/>
            <person name="Schmutz J."/>
            <person name="Larimer F."/>
            <person name="Land M."/>
            <person name="Hauser L."/>
            <person name="Kyrpides N."/>
            <person name="Mikhailova N."/>
            <person name="Cozen A.E."/>
            <person name="Fitz-Gibbon S.T."/>
            <person name="House C.H."/>
            <person name="Saltikov C."/>
            <person name="Lowe T.M."/>
            <person name="Richardson P."/>
        </authorList>
    </citation>
    <scope>NUCLEOTIDE SEQUENCE [LARGE SCALE GENOMIC DNA]</scope>
    <source>
        <strain evidence="3">JCM 11548</strain>
    </source>
</reference>
<dbReference type="InterPro" id="IPR003675">
    <property type="entry name" value="Rce1/LyrA-like_dom"/>
</dbReference>
<dbReference type="GeneID" id="4910037"/>
<organism evidence="3 4">
    <name type="scientific">Pyrobaculum calidifontis (strain DSM 21063 / JCM 11548 / VA1)</name>
    <dbReference type="NCBI Taxonomy" id="410359"/>
    <lineage>
        <taxon>Archaea</taxon>
        <taxon>Thermoproteota</taxon>
        <taxon>Thermoprotei</taxon>
        <taxon>Thermoproteales</taxon>
        <taxon>Thermoproteaceae</taxon>
        <taxon>Pyrobaculum</taxon>
    </lineage>
</organism>
<feature type="transmembrane region" description="Helical" evidence="1">
    <location>
        <begin position="206"/>
        <end position="226"/>
    </location>
</feature>
<dbReference type="eggNOG" id="arCOG02768">
    <property type="taxonomic scope" value="Archaea"/>
</dbReference>
<dbReference type="STRING" id="410359.Pcal_0048"/>
<feature type="transmembrane region" description="Helical" evidence="1">
    <location>
        <begin position="133"/>
        <end position="156"/>
    </location>
</feature>
<dbReference type="PANTHER" id="PTHR35797:SF1">
    <property type="entry name" value="PROTEASE"/>
    <property type="match status" value="1"/>
</dbReference>
<feature type="transmembrane region" description="Helical" evidence="1">
    <location>
        <begin position="42"/>
        <end position="61"/>
    </location>
</feature>
<feature type="transmembrane region" description="Helical" evidence="1">
    <location>
        <begin position="177"/>
        <end position="200"/>
    </location>
</feature>
<evidence type="ECO:0000256" key="1">
    <source>
        <dbReference type="SAM" id="Phobius"/>
    </source>
</evidence>
<gene>
    <name evidence="3" type="ordered locus">Pcal_0048</name>
</gene>
<dbReference type="InterPro" id="IPR042150">
    <property type="entry name" value="MmRce1-like"/>
</dbReference>
<dbReference type="KEGG" id="pcl:Pcal_0048"/>
<evidence type="ECO:0000259" key="2">
    <source>
        <dbReference type="Pfam" id="PF02517"/>
    </source>
</evidence>
<feature type="transmembrane region" description="Helical" evidence="1">
    <location>
        <begin position="260"/>
        <end position="283"/>
    </location>
</feature>
<protein>
    <submittedName>
        <fullName evidence="3">Abortive infection protein</fullName>
    </submittedName>
</protein>
<dbReference type="PANTHER" id="PTHR35797">
    <property type="entry name" value="PROTEASE-RELATED"/>
    <property type="match status" value="1"/>
</dbReference>
<accession>A3MS71</accession>
<evidence type="ECO:0000313" key="4">
    <source>
        <dbReference type="Proteomes" id="UP000001431"/>
    </source>
</evidence>
<dbReference type="Proteomes" id="UP000001431">
    <property type="component" value="Chromosome"/>
</dbReference>